<evidence type="ECO:0000313" key="2">
    <source>
        <dbReference type="Proteomes" id="UP000092462"/>
    </source>
</evidence>
<evidence type="ECO:0000313" key="1">
    <source>
        <dbReference type="EnsemblMetazoa" id="PPAI005824-PA"/>
    </source>
</evidence>
<dbReference type="VEuPathDB" id="VectorBase:PPAPM1_004522"/>
<dbReference type="VEuPathDB" id="VectorBase:PPAI005824"/>
<protein>
    <submittedName>
        <fullName evidence="1">Uncharacterized protein</fullName>
    </submittedName>
</protein>
<organism evidence="1 2">
    <name type="scientific">Phlebotomus papatasi</name>
    <name type="common">Sandfly</name>
    <dbReference type="NCBI Taxonomy" id="29031"/>
    <lineage>
        <taxon>Eukaryota</taxon>
        <taxon>Metazoa</taxon>
        <taxon>Ecdysozoa</taxon>
        <taxon>Arthropoda</taxon>
        <taxon>Hexapoda</taxon>
        <taxon>Insecta</taxon>
        <taxon>Pterygota</taxon>
        <taxon>Neoptera</taxon>
        <taxon>Endopterygota</taxon>
        <taxon>Diptera</taxon>
        <taxon>Nematocera</taxon>
        <taxon>Psychodoidea</taxon>
        <taxon>Psychodidae</taxon>
        <taxon>Phlebotomus</taxon>
        <taxon>Phlebotomus</taxon>
    </lineage>
</organism>
<dbReference type="EMBL" id="AJVK01031644">
    <property type="status" value="NOT_ANNOTATED_CDS"/>
    <property type="molecule type" value="Genomic_DNA"/>
</dbReference>
<proteinExistence type="predicted"/>
<name>A0A1B0DD53_PHLPP</name>
<reference evidence="1" key="1">
    <citation type="submission" date="2022-08" db="UniProtKB">
        <authorList>
            <consortium name="EnsemblMetazoa"/>
        </authorList>
    </citation>
    <scope>IDENTIFICATION</scope>
    <source>
        <strain evidence="1">Israel</strain>
    </source>
</reference>
<dbReference type="AlphaFoldDB" id="A0A1B0DD53"/>
<accession>A0A1B0DD53</accession>
<sequence length="161" mass="18602">MSQNDLTFVLYMYELRKMRDIYGRVQSAMEIVQQNRNTFIEMATDEKERTIRRNLDQLILELPSYIARIEKLSDNLDGNIGWKEFKFCFKLATGQVICELVGREEFRQAMVELQLIAEDAAVRGVVGGHERNHQIDYTGIKLNLTRHICNPPPIKAIALAS</sequence>
<dbReference type="Proteomes" id="UP000092462">
    <property type="component" value="Unassembled WGS sequence"/>
</dbReference>
<dbReference type="EnsemblMetazoa" id="PPAI005824-RA">
    <property type="protein sequence ID" value="PPAI005824-PA"/>
    <property type="gene ID" value="PPAI005824"/>
</dbReference>
<keyword evidence="2" id="KW-1185">Reference proteome</keyword>